<evidence type="ECO:0000256" key="1">
    <source>
        <dbReference type="ARBA" id="ARBA00004496"/>
    </source>
</evidence>
<dbReference type="UniPathway" id="UPA00031">
    <property type="reaction ID" value="UER00010"/>
</dbReference>
<evidence type="ECO:0000256" key="4">
    <source>
        <dbReference type="ARBA" id="ARBA00022490"/>
    </source>
</evidence>
<feature type="active site" evidence="12 13">
    <location>
        <position position="182"/>
    </location>
</feature>
<dbReference type="FunFam" id="3.40.50.880:FF:000009">
    <property type="entry name" value="Imidazole glycerol phosphate synthase subunit HisH"/>
    <property type="match status" value="1"/>
</dbReference>
<evidence type="ECO:0000256" key="6">
    <source>
        <dbReference type="ARBA" id="ARBA00022801"/>
    </source>
</evidence>
<evidence type="ECO:0000256" key="9">
    <source>
        <dbReference type="ARBA" id="ARBA00023239"/>
    </source>
</evidence>
<keyword evidence="7 12" id="KW-0315">Glutamine amidotransferase</keyword>
<feature type="domain" description="Glutamine amidotransferase" evidence="14">
    <location>
        <begin position="36"/>
        <end position="195"/>
    </location>
</feature>
<keyword evidence="8 12" id="KW-0368">Histidine biosynthesis</keyword>
<dbReference type="InterPro" id="IPR017926">
    <property type="entry name" value="GATASE"/>
</dbReference>
<dbReference type="PIRSF" id="PIRSF000495">
    <property type="entry name" value="Amidotransf_hisH"/>
    <property type="match status" value="1"/>
</dbReference>
<dbReference type="GO" id="GO:0000107">
    <property type="term" value="F:imidazoleglycerol-phosphate synthase activity"/>
    <property type="evidence" value="ECO:0007669"/>
    <property type="project" value="UniProtKB-UniRule"/>
</dbReference>
<evidence type="ECO:0000256" key="12">
    <source>
        <dbReference type="HAMAP-Rule" id="MF_00278"/>
    </source>
</evidence>
<evidence type="ECO:0000256" key="2">
    <source>
        <dbReference type="ARBA" id="ARBA00005091"/>
    </source>
</evidence>
<dbReference type="CDD" id="cd01748">
    <property type="entry name" value="GATase1_IGP_Synthase"/>
    <property type="match status" value="1"/>
</dbReference>
<dbReference type="GO" id="GO:0005737">
    <property type="term" value="C:cytoplasm"/>
    <property type="evidence" value="ECO:0007669"/>
    <property type="project" value="UniProtKB-SubCell"/>
</dbReference>
<evidence type="ECO:0000256" key="10">
    <source>
        <dbReference type="ARBA" id="ARBA00047838"/>
    </source>
</evidence>
<evidence type="ECO:0000256" key="8">
    <source>
        <dbReference type="ARBA" id="ARBA00023102"/>
    </source>
</evidence>
<comment type="subunit">
    <text evidence="3 12">Heterodimer of HisH and HisF.</text>
</comment>
<keyword evidence="5 12" id="KW-0028">Amino-acid biosynthesis</keyword>
<dbReference type="EC" id="3.5.1.2" evidence="12"/>
<dbReference type="EC" id="4.3.2.10" evidence="12"/>
<keyword evidence="16" id="KW-1185">Reference proteome</keyword>
<dbReference type="GO" id="GO:0000105">
    <property type="term" value="P:L-histidine biosynthetic process"/>
    <property type="evidence" value="ECO:0007669"/>
    <property type="project" value="UniProtKB-UniRule"/>
</dbReference>
<keyword evidence="9 12" id="KW-0456">Lyase</keyword>
<dbReference type="Proteomes" id="UP000683246">
    <property type="component" value="Chromosome"/>
</dbReference>
<evidence type="ECO:0000256" key="3">
    <source>
        <dbReference type="ARBA" id="ARBA00011152"/>
    </source>
</evidence>
<dbReference type="InterPro" id="IPR029062">
    <property type="entry name" value="Class_I_gatase-like"/>
</dbReference>
<dbReference type="HAMAP" id="MF_00278">
    <property type="entry name" value="HisH"/>
    <property type="match status" value="1"/>
</dbReference>
<evidence type="ECO:0000259" key="14">
    <source>
        <dbReference type="Pfam" id="PF00117"/>
    </source>
</evidence>
<evidence type="ECO:0000256" key="11">
    <source>
        <dbReference type="ARBA" id="ARBA00049534"/>
    </source>
</evidence>
<dbReference type="PROSITE" id="PS51273">
    <property type="entry name" value="GATASE_TYPE_1"/>
    <property type="match status" value="1"/>
</dbReference>
<evidence type="ECO:0000313" key="15">
    <source>
        <dbReference type="EMBL" id="QUI23304.1"/>
    </source>
</evidence>
<dbReference type="NCBIfam" id="TIGR01855">
    <property type="entry name" value="IMP_synth_hisH"/>
    <property type="match status" value="1"/>
</dbReference>
<dbReference type="PANTHER" id="PTHR42701">
    <property type="entry name" value="IMIDAZOLE GLYCEROL PHOSPHATE SYNTHASE SUBUNIT HISH"/>
    <property type="match status" value="1"/>
</dbReference>
<dbReference type="Pfam" id="PF00117">
    <property type="entry name" value="GATase"/>
    <property type="match status" value="1"/>
</dbReference>
<gene>
    <name evidence="12 15" type="primary">hisH</name>
    <name evidence="15" type="ORF">HZI73_13855</name>
</gene>
<evidence type="ECO:0000256" key="5">
    <source>
        <dbReference type="ARBA" id="ARBA00022605"/>
    </source>
</evidence>
<dbReference type="RefSeq" id="WP_212693984.1">
    <property type="nucleotide sequence ID" value="NZ_CP058649.1"/>
</dbReference>
<dbReference type="SUPFAM" id="SSF52317">
    <property type="entry name" value="Class I glutamine amidotransferase-like"/>
    <property type="match status" value="1"/>
</dbReference>
<sequence>MIGIIDYGMGNLGSISNALDYMHEKWVISSETAVLDKADKLILPGLGAFGDAIQLLKEKGLDDFIRTAVSQGKPLLGICLGMQLLFDTSTEHGQYEGLGILEGDIIKLDVPLKIPHMGWNKLAIKKREPLFRGLPDNSDVYFVHSYHLDTEADIVSATTTYGKEIQIAAQKDHVYALQFHPEKSGEIGLQIMKNFIDL</sequence>
<comment type="catalytic activity">
    <reaction evidence="10 12">
        <text>5-[(5-phospho-1-deoxy-D-ribulos-1-ylimino)methylamino]-1-(5-phospho-beta-D-ribosyl)imidazole-4-carboxamide + L-glutamine = D-erythro-1-(imidazol-4-yl)glycerol 3-phosphate + 5-amino-1-(5-phospho-beta-D-ribosyl)imidazole-4-carboxamide + L-glutamate + H(+)</text>
        <dbReference type="Rhea" id="RHEA:24793"/>
        <dbReference type="ChEBI" id="CHEBI:15378"/>
        <dbReference type="ChEBI" id="CHEBI:29985"/>
        <dbReference type="ChEBI" id="CHEBI:58278"/>
        <dbReference type="ChEBI" id="CHEBI:58359"/>
        <dbReference type="ChEBI" id="CHEBI:58475"/>
        <dbReference type="ChEBI" id="CHEBI:58525"/>
        <dbReference type="EC" id="4.3.2.10"/>
    </reaction>
</comment>
<name>A0A8J8MKL6_9FIRM</name>
<evidence type="ECO:0000256" key="7">
    <source>
        <dbReference type="ARBA" id="ARBA00022962"/>
    </source>
</evidence>
<dbReference type="InterPro" id="IPR010139">
    <property type="entry name" value="Imidazole-glycPsynth_HisH"/>
</dbReference>
<comment type="subcellular location">
    <subcellularLocation>
        <location evidence="1 12">Cytoplasm</location>
    </subcellularLocation>
</comment>
<feature type="active site" evidence="12 13">
    <location>
        <position position="180"/>
    </location>
</feature>
<dbReference type="AlphaFoldDB" id="A0A8J8MKL6"/>
<dbReference type="GO" id="GO:0016829">
    <property type="term" value="F:lyase activity"/>
    <property type="evidence" value="ECO:0007669"/>
    <property type="project" value="UniProtKB-KW"/>
</dbReference>
<reference evidence="15" key="1">
    <citation type="submission" date="2020-07" db="EMBL/GenBank/DDBJ databases">
        <title>Vallitalea pronyensis genome.</title>
        <authorList>
            <person name="Postec A."/>
        </authorList>
    </citation>
    <scope>NUCLEOTIDE SEQUENCE</scope>
    <source>
        <strain evidence="15">FatNI3</strain>
    </source>
</reference>
<accession>A0A8J8MKL6</accession>
<dbReference type="EMBL" id="CP058649">
    <property type="protein sequence ID" value="QUI23304.1"/>
    <property type="molecule type" value="Genomic_DNA"/>
</dbReference>
<organism evidence="15 16">
    <name type="scientific">Vallitalea pronyensis</name>
    <dbReference type="NCBI Taxonomy" id="1348613"/>
    <lineage>
        <taxon>Bacteria</taxon>
        <taxon>Bacillati</taxon>
        <taxon>Bacillota</taxon>
        <taxon>Clostridia</taxon>
        <taxon>Lachnospirales</taxon>
        <taxon>Vallitaleaceae</taxon>
        <taxon>Vallitalea</taxon>
    </lineage>
</organism>
<dbReference type="KEGG" id="vpy:HZI73_13855"/>
<protein>
    <recommendedName>
        <fullName evidence="12">Imidazole glycerol phosphate synthase subunit HisH</fullName>
        <ecNumber evidence="12">4.3.2.10</ecNumber>
    </recommendedName>
    <alternativeName>
        <fullName evidence="12">IGP synthase glutaminase subunit</fullName>
        <ecNumber evidence="12">3.5.1.2</ecNumber>
    </alternativeName>
    <alternativeName>
        <fullName evidence="12">IGP synthase subunit HisH</fullName>
    </alternativeName>
    <alternativeName>
        <fullName evidence="12">ImGP synthase subunit HisH</fullName>
        <shortName evidence="12">IGPS subunit HisH</shortName>
    </alternativeName>
</protein>
<dbReference type="Gene3D" id="3.40.50.880">
    <property type="match status" value="1"/>
</dbReference>
<evidence type="ECO:0000313" key="16">
    <source>
        <dbReference type="Proteomes" id="UP000683246"/>
    </source>
</evidence>
<keyword evidence="6 12" id="KW-0378">Hydrolase</keyword>
<proteinExistence type="inferred from homology"/>
<comment type="catalytic activity">
    <reaction evidence="11 12">
        <text>L-glutamine + H2O = L-glutamate + NH4(+)</text>
        <dbReference type="Rhea" id="RHEA:15889"/>
        <dbReference type="ChEBI" id="CHEBI:15377"/>
        <dbReference type="ChEBI" id="CHEBI:28938"/>
        <dbReference type="ChEBI" id="CHEBI:29985"/>
        <dbReference type="ChEBI" id="CHEBI:58359"/>
        <dbReference type="EC" id="3.5.1.2"/>
    </reaction>
</comment>
<feature type="active site" description="Nucleophile" evidence="12 13">
    <location>
        <position position="79"/>
    </location>
</feature>
<evidence type="ECO:0000256" key="13">
    <source>
        <dbReference type="PIRSR" id="PIRSR000495-1"/>
    </source>
</evidence>
<comment type="pathway">
    <text evidence="2 12">Amino-acid biosynthesis; L-histidine biosynthesis; L-histidine from 5-phospho-alpha-D-ribose 1-diphosphate: step 5/9.</text>
</comment>
<keyword evidence="4 12" id="KW-0963">Cytoplasm</keyword>
<comment type="function">
    <text evidence="12">IGPS catalyzes the conversion of PRFAR and glutamine to IGP, AICAR and glutamate. The HisH subunit catalyzes the hydrolysis of glutamine to glutamate and ammonia as part of the synthesis of IGP and AICAR. The resulting ammonia molecule is channeled to the active site of HisF.</text>
</comment>
<dbReference type="GO" id="GO:0004359">
    <property type="term" value="F:glutaminase activity"/>
    <property type="evidence" value="ECO:0007669"/>
    <property type="project" value="UniProtKB-EC"/>
</dbReference>
<dbReference type="PANTHER" id="PTHR42701:SF1">
    <property type="entry name" value="IMIDAZOLE GLYCEROL PHOSPHATE SYNTHASE SUBUNIT HISH"/>
    <property type="match status" value="1"/>
</dbReference>